<feature type="compositionally biased region" description="Basic and acidic residues" evidence="2">
    <location>
        <begin position="153"/>
        <end position="168"/>
    </location>
</feature>
<dbReference type="RefSeq" id="XP_015404412.1">
    <property type="nucleotide sequence ID" value="XM_015551922.1"/>
</dbReference>
<comment type="caution">
    <text evidence="3">The sequence shown here is derived from an EMBL/GenBank/DDBJ whole genome shotgun (WGS) entry which is preliminary data.</text>
</comment>
<dbReference type="CDD" id="cd10206">
    <property type="entry name" value="ASKHA_NBD_Arp8-like"/>
    <property type="match status" value="1"/>
</dbReference>
<feature type="region of interest" description="Disordered" evidence="2">
    <location>
        <begin position="516"/>
        <end position="597"/>
    </location>
</feature>
<dbReference type="OrthoDB" id="5572108at2759"/>
<protein>
    <submittedName>
        <fullName evidence="3">Chromatin remodeling complex subunit (Arp8)</fullName>
    </submittedName>
</protein>
<dbReference type="InterPro" id="IPR004000">
    <property type="entry name" value="Actin"/>
</dbReference>
<dbReference type="FunFam" id="3.90.640.10:FF:000045">
    <property type="entry name" value="Actin-related protein 8"/>
    <property type="match status" value="1"/>
</dbReference>
<dbReference type="SMART" id="SM00268">
    <property type="entry name" value="ACTIN"/>
    <property type="match status" value="1"/>
</dbReference>
<dbReference type="Gene3D" id="3.90.640.10">
    <property type="entry name" value="Actin, Chain A, domain 4"/>
    <property type="match status" value="1"/>
</dbReference>
<evidence type="ECO:0000313" key="3">
    <source>
        <dbReference type="EMBL" id="KNG83489.1"/>
    </source>
</evidence>
<proteinExistence type="inferred from homology"/>
<dbReference type="GeneID" id="26808470"/>
<gene>
    <name evidence="3" type="ORF">ANOM_006666</name>
</gene>
<feature type="compositionally biased region" description="Polar residues" evidence="2">
    <location>
        <begin position="583"/>
        <end position="592"/>
    </location>
</feature>
<dbReference type="Pfam" id="PF00022">
    <property type="entry name" value="Actin"/>
    <property type="match status" value="2"/>
</dbReference>
<keyword evidence="4" id="KW-1185">Reference proteome</keyword>
<dbReference type="Proteomes" id="UP000037505">
    <property type="component" value="Unassembled WGS sequence"/>
</dbReference>
<dbReference type="AlphaFoldDB" id="A0A0L1IVH9"/>
<evidence type="ECO:0000313" key="4">
    <source>
        <dbReference type="Proteomes" id="UP000037505"/>
    </source>
</evidence>
<evidence type="ECO:0000256" key="1">
    <source>
        <dbReference type="RuleBase" id="RU000487"/>
    </source>
</evidence>
<sequence length="719" mass="80388">MVGKKSGKALLRDEGLERTDNNMELSSWPQIPPINQKNYYTDYLKRDDQYLAFRLQNEEARNRMAKTAKDRDRALAMAKANDLGIPEADADDGDTNMEDAEEATAEAIGSKVIVIHVGSQNLRIGLASDALPKTVPMVIARKSTTSESEDREEPCPKRLKTDDGSELEPEKMFGSEFSSQYTTMAAELKTHMRQNKRRTLPNSKEMVINYNRRTVPETISEHNDPMRVEWTEIPDAAPEYIVGQAALRIPDASTPRYKLYWPMKYGWCNERDYNSKRLLFLDISLILEDAIKNQLGLTSKKDWLQYSCVFVIPDLYEKSYVTQVLEMLMREFSFARVCFIQESLAATFGAGFTSACVVDIGAQKTSICCVEEGMCIENSRVNLKYGGSDVTEAFVKMMLYDHFPYADINLWRRYDFLLAEELKKNICTMNEASVSVQVFDFHLRVAGQDTRKYTFKAYDEVHLAPMGYFQPSIFDHSLKLNGRRELISRSVDIYDGQPNDPTSAAQSELLTAIAPPISGQVNGDTQSSTLDVQSTPSRSQQVNALSRLQEAEATPRSSVAGSPAPEVASTPQAGGAGTPAVGGQSQSTSQPRAPTVEERDDILPTFPLDSAILMSIAHAARSDERKMRDFLGGIMVVGGGSLINGFHLFLEERLQALRPGFAKEIMIGTPPRDLDPQVVVWKGASVFGKLSGTNDSWIGQLEYDRLGHRLMAYKCMWAY</sequence>
<dbReference type="STRING" id="1509407.A0A0L1IVH9"/>
<accession>A0A0L1IVH9</accession>
<dbReference type="PANTHER" id="PTHR11937">
    <property type="entry name" value="ACTIN"/>
    <property type="match status" value="1"/>
</dbReference>
<organism evidence="3 4">
    <name type="scientific">Aspergillus nomiae NRRL (strain ATCC 15546 / NRRL 13137 / CBS 260.88 / M93)</name>
    <dbReference type="NCBI Taxonomy" id="1509407"/>
    <lineage>
        <taxon>Eukaryota</taxon>
        <taxon>Fungi</taxon>
        <taxon>Dikarya</taxon>
        <taxon>Ascomycota</taxon>
        <taxon>Pezizomycotina</taxon>
        <taxon>Eurotiomycetes</taxon>
        <taxon>Eurotiomycetidae</taxon>
        <taxon>Eurotiales</taxon>
        <taxon>Aspergillaceae</taxon>
        <taxon>Aspergillus</taxon>
        <taxon>Aspergillus subgen. Circumdati</taxon>
    </lineage>
</organism>
<dbReference type="InterPro" id="IPR043129">
    <property type="entry name" value="ATPase_NBD"/>
</dbReference>
<dbReference type="EMBL" id="JNOM01000265">
    <property type="protein sequence ID" value="KNG83489.1"/>
    <property type="molecule type" value="Genomic_DNA"/>
</dbReference>
<name>A0A0L1IVH9_ASPN3</name>
<feature type="region of interest" description="Disordered" evidence="2">
    <location>
        <begin position="141"/>
        <end position="168"/>
    </location>
</feature>
<dbReference type="FunFam" id="3.30.420.40:FF:000201">
    <property type="entry name" value="Actin-related protein 8"/>
    <property type="match status" value="1"/>
</dbReference>
<comment type="similarity">
    <text evidence="1">Belongs to the actin family.</text>
</comment>
<dbReference type="SUPFAM" id="SSF53067">
    <property type="entry name" value="Actin-like ATPase domain"/>
    <property type="match status" value="2"/>
</dbReference>
<dbReference type="Gene3D" id="3.30.420.580">
    <property type="match status" value="1"/>
</dbReference>
<reference evidence="3 4" key="1">
    <citation type="submission" date="2014-06" db="EMBL/GenBank/DDBJ databases">
        <title>The Genome of the Aflatoxigenic Filamentous Fungus Aspergillus nomius.</title>
        <authorList>
            <person name="Moore M.G."/>
            <person name="Shannon B.M."/>
            <person name="Brian M.M."/>
        </authorList>
    </citation>
    <scope>NUCLEOTIDE SEQUENCE [LARGE SCALE GENOMIC DNA]</scope>
    <source>
        <strain evidence="3 4">NRRL 13137</strain>
    </source>
</reference>
<dbReference type="FunFam" id="3.30.420.40:FF:000232">
    <property type="entry name" value="Actin-related protein 8"/>
    <property type="match status" value="1"/>
</dbReference>
<feature type="compositionally biased region" description="Polar residues" evidence="2">
    <location>
        <begin position="519"/>
        <end position="546"/>
    </location>
</feature>
<evidence type="ECO:0000256" key="2">
    <source>
        <dbReference type="SAM" id="MobiDB-lite"/>
    </source>
</evidence>
<dbReference type="Gene3D" id="3.30.420.40">
    <property type="match status" value="2"/>
</dbReference>